<dbReference type="AlphaFoldDB" id="A0A0S7BVY4"/>
<evidence type="ECO:0000313" key="7">
    <source>
        <dbReference type="EMBL" id="GAP42322.1"/>
    </source>
</evidence>
<dbReference type="OrthoDB" id="9774900at2"/>
<evidence type="ECO:0000256" key="1">
    <source>
        <dbReference type="ARBA" id="ARBA00004167"/>
    </source>
</evidence>
<evidence type="ECO:0000313" key="8">
    <source>
        <dbReference type="Proteomes" id="UP000053091"/>
    </source>
</evidence>
<keyword evidence="4 6" id="KW-0472">Membrane</keyword>
<dbReference type="GO" id="GO:0006508">
    <property type="term" value="P:proteolysis"/>
    <property type="evidence" value="ECO:0007669"/>
    <property type="project" value="UniProtKB-KW"/>
</dbReference>
<reference evidence="7" key="1">
    <citation type="journal article" date="2015" name="Genome Announc.">
        <title>Draft Genome Sequence of Bacteroidales Strain TBC1, a Novel Isolate from a Methanogenic Wastewater Treatment System.</title>
        <authorList>
            <person name="Tourlousse D.M."/>
            <person name="Matsuura N."/>
            <person name="Sun L."/>
            <person name="Toyonaga M."/>
            <person name="Kuroda K."/>
            <person name="Ohashi A."/>
            <person name="Cruz R."/>
            <person name="Yamaguchi T."/>
            <person name="Sekiguchi Y."/>
        </authorList>
    </citation>
    <scope>NUCLEOTIDE SEQUENCE [LARGE SCALE GENOMIC DNA]</scope>
    <source>
        <strain evidence="7">TBC1</strain>
    </source>
</reference>
<keyword evidence="2 6" id="KW-0812">Transmembrane</keyword>
<evidence type="ECO:0000256" key="3">
    <source>
        <dbReference type="ARBA" id="ARBA00022989"/>
    </source>
</evidence>
<comment type="subcellular location">
    <subcellularLocation>
        <location evidence="1">Membrane</location>
        <topology evidence="1">Single-pass membrane protein</topology>
    </subcellularLocation>
</comment>
<name>A0A0S7BVY4_9BACT</name>
<accession>A0A0S7BVY4</accession>
<gene>
    <name evidence="7" type="ORF">TBC1_11451</name>
</gene>
<keyword evidence="8" id="KW-1185">Reference proteome</keyword>
<protein>
    <submittedName>
        <fullName evidence="7">Predicted metalloprotease</fullName>
    </submittedName>
</protein>
<organism evidence="7">
    <name type="scientific">Lentimicrobium saccharophilum</name>
    <dbReference type="NCBI Taxonomy" id="1678841"/>
    <lineage>
        <taxon>Bacteria</taxon>
        <taxon>Pseudomonadati</taxon>
        <taxon>Bacteroidota</taxon>
        <taxon>Bacteroidia</taxon>
        <taxon>Bacteroidales</taxon>
        <taxon>Lentimicrobiaceae</taxon>
        <taxon>Lentimicrobium</taxon>
    </lineage>
</organism>
<dbReference type="InterPro" id="IPR007343">
    <property type="entry name" value="Uncharacterised_pept_Zn_put"/>
</dbReference>
<dbReference type="Pfam" id="PF04228">
    <property type="entry name" value="Zn_peptidase"/>
    <property type="match status" value="1"/>
</dbReference>
<dbReference type="STRING" id="1678841.TBC1_11451"/>
<evidence type="ECO:0000256" key="2">
    <source>
        <dbReference type="ARBA" id="ARBA00022692"/>
    </source>
</evidence>
<dbReference type="GO" id="GO:0016020">
    <property type="term" value="C:membrane"/>
    <property type="evidence" value="ECO:0007669"/>
    <property type="project" value="UniProtKB-SubCell"/>
</dbReference>
<dbReference type="GO" id="GO:0008237">
    <property type="term" value="F:metallopeptidase activity"/>
    <property type="evidence" value="ECO:0007669"/>
    <property type="project" value="UniProtKB-KW"/>
</dbReference>
<feature type="transmembrane region" description="Helical" evidence="6">
    <location>
        <begin position="21"/>
        <end position="42"/>
    </location>
</feature>
<dbReference type="PATRIC" id="fig|1678841.3.peg.516"/>
<dbReference type="EMBL" id="DF968182">
    <property type="protein sequence ID" value="GAP42322.1"/>
    <property type="molecule type" value="Genomic_DNA"/>
</dbReference>
<keyword evidence="7" id="KW-0645">Protease</keyword>
<dbReference type="PANTHER" id="PTHR30168:SF0">
    <property type="entry name" value="INNER MEMBRANE PROTEIN"/>
    <property type="match status" value="1"/>
</dbReference>
<evidence type="ECO:0000256" key="5">
    <source>
        <dbReference type="SAM" id="MobiDB-lite"/>
    </source>
</evidence>
<dbReference type="RefSeq" id="WP_062037861.1">
    <property type="nucleotide sequence ID" value="NZ_DF968182.1"/>
</dbReference>
<keyword evidence="7" id="KW-0482">Metalloprotease</keyword>
<keyword evidence="3 6" id="KW-1133">Transmembrane helix</keyword>
<evidence type="ECO:0000256" key="6">
    <source>
        <dbReference type="SAM" id="Phobius"/>
    </source>
</evidence>
<proteinExistence type="predicted"/>
<dbReference type="Proteomes" id="UP000053091">
    <property type="component" value="Unassembled WGS sequence"/>
</dbReference>
<evidence type="ECO:0000256" key="4">
    <source>
        <dbReference type="ARBA" id="ARBA00023136"/>
    </source>
</evidence>
<keyword evidence="7" id="KW-0378">Hydrolase</keyword>
<sequence length="280" mass="30697">MRWTGRRGSSNVEDRRGMSGGKMALGGGLGTIVIVLIVWLMGGDPGQMLGGLESGQTEQTVETSAEEDQMAQFVSVVLADTEEVWKMIFEQSGQTYREPKLVLFRDQVQSACGYASAASGPFYCSGDEKIYIDLSFCDVLKTRFGAQGDFAVAYVIAHEVGHHVQKLLGILEEVQAQRARLSQTEANALTVKLELQADFLAGLWAHHADRMMDILETGDIEEALRAAAAVGDDNIQLKSQGRIVPDDFTHGTSEQRMSWFRKGWETGDLAQGDTFRRGAV</sequence>
<dbReference type="PANTHER" id="PTHR30168">
    <property type="entry name" value="PUTATIVE MEMBRANE PROTEIN YPFJ"/>
    <property type="match status" value="1"/>
</dbReference>
<feature type="region of interest" description="Disordered" evidence="5">
    <location>
        <begin position="1"/>
        <end position="20"/>
    </location>
</feature>